<dbReference type="Gene3D" id="3.30.750.24">
    <property type="entry name" value="STAS domain"/>
    <property type="match status" value="1"/>
</dbReference>
<protein>
    <submittedName>
        <fullName evidence="2">Anti-sigma factor antagonist</fullName>
    </submittedName>
</protein>
<comment type="caution">
    <text evidence="2">The sequence shown here is derived from an EMBL/GenBank/DDBJ whole genome shotgun (WGS) entry which is preliminary data.</text>
</comment>
<proteinExistence type="predicted"/>
<dbReference type="AlphaFoldDB" id="A0A7V3E6M9"/>
<evidence type="ECO:0000259" key="1">
    <source>
        <dbReference type="PROSITE" id="PS50801"/>
    </source>
</evidence>
<organism evidence="2">
    <name type="scientific">Ignavibacterium album</name>
    <dbReference type="NCBI Taxonomy" id="591197"/>
    <lineage>
        <taxon>Bacteria</taxon>
        <taxon>Pseudomonadati</taxon>
        <taxon>Ignavibacteriota</taxon>
        <taxon>Ignavibacteria</taxon>
        <taxon>Ignavibacteriales</taxon>
        <taxon>Ignavibacteriaceae</taxon>
        <taxon>Ignavibacterium</taxon>
    </lineage>
</organism>
<name>A0A7V3E6M9_9BACT</name>
<evidence type="ECO:0000313" key="2">
    <source>
        <dbReference type="EMBL" id="HFI90364.1"/>
    </source>
</evidence>
<dbReference type="InterPro" id="IPR036513">
    <property type="entry name" value="STAS_dom_sf"/>
</dbReference>
<dbReference type="SUPFAM" id="SSF52091">
    <property type="entry name" value="SpoIIaa-like"/>
    <property type="match status" value="1"/>
</dbReference>
<dbReference type="EMBL" id="DSUJ01000008">
    <property type="protein sequence ID" value="HFI90364.1"/>
    <property type="molecule type" value="Genomic_DNA"/>
</dbReference>
<reference evidence="2" key="1">
    <citation type="journal article" date="2020" name="mSystems">
        <title>Genome- and Community-Level Interaction Insights into Carbon Utilization and Element Cycling Functions of Hydrothermarchaeota in Hydrothermal Sediment.</title>
        <authorList>
            <person name="Zhou Z."/>
            <person name="Liu Y."/>
            <person name="Xu W."/>
            <person name="Pan J."/>
            <person name="Luo Z.H."/>
            <person name="Li M."/>
        </authorList>
    </citation>
    <scope>NUCLEOTIDE SEQUENCE [LARGE SCALE GENOMIC DNA]</scope>
    <source>
        <strain evidence="2">SpSt-479</strain>
    </source>
</reference>
<dbReference type="CDD" id="cd07043">
    <property type="entry name" value="STAS_anti-anti-sigma_factors"/>
    <property type="match status" value="1"/>
</dbReference>
<dbReference type="InterPro" id="IPR002645">
    <property type="entry name" value="STAS_dom"/>
</dbReference>
<feature type="domain" description="STAS" evidence="1">
    <location>
        <begin position="5"/>
        <end position="112"/>
    </location>
</feature>
<dbReference type="Pfam" id="PF01740">
    <property type="entry name" value="STAS"/>
    <property type="match status" value="1"/>
</dbReference>
<gene>
    <name evidence="2" type="ORF">ENS31_02410</name>
</gene>
<dbReference type="PROSITE" id="PS50801">
    <property type="entry name" value="STAS"/>
    <property type="match status" value="1"/>
</dbReference>
<sequence>MGNDFNLATQLIDKTLVIKTDGYINHTGGEKIVEEFSKHVNVNKLVLSLENSKVVNSIGISHLIEIIEKLNQVNGKLIFTNLDPTIEKTFTIMGLFQFAAKAESIEAALEVL</sequence>
<dbReference type="RefSeq" id="WP_304143809.1">
    <property type="nucleotide sequence ID" value="NZ_JAOAIE010000032.1"/>
</dbReference>
<accession>A0A7V3E6M9</accession>